<evidence type="ECO:0000256" key="1">
    <source>
        <dbReference type="SAM" id="MobiDB-lite"/>
    </source>
</evidence>
<accession>A0AA38XHG5</accession>
<keyword evidence="3" id="KW-1185">Reference proteome</keyword>
<feature type="region of interest" description="Disordered" evidence="1">
    <location>
        <begin position="18"/>
        <end position="114"/>
    </location>
</feature>
<evidence type="ECO:0000313" key="2">
    <source>
        <dbReference type="EMBL" id="KAJ9613558.1"/>
    </source>
</evidence>
<protein>
    <submittedName>
        <fullName evidence="2">Uncharacterized protein</fullName>
    </submittedName>
</protein>
<feature type="compositionally biased region" description="Basic and acidic residues" evidence="1">
    <location>
        <begin position="75"/>
        <end position="87"/>
    </location>
</feature>
<organism evidence="2 3">
    <name type="scientific">Cladophialophora chaetospira</name>
    <dbReference type="NCBI Taxonomy" id="386627"/>
    <lineage>
        <taxon>Eukaryota</taxon>
        <taxon>Fungi</taxon>
        <taxon>Dikarya</taxon>
        <taxon>Ascomycota</taxon>
        <taxon>Pezizomycotina</taxon>
        <taxon>Eurotiomycetes</taxon>
        <taxon>Chaetothyriomycetidae</taxon>
        <taxon>Chaetothyriales</taxon>
        <taxon>Herpotrichiellaceae</taxon>
        <taxon>Cladophialophora</taxon>
    </lineage>
</organism>
<reference evidence="2" key="1">
    <citation type="submission" date="2022-10" db="EMBL/GenBank/DDBJ databases">
        <title>Culturing micro-colonial fungi from biological soil crusts in the Mojave desert and describing Neophaeococcomyces mojavensis, and introducing the new genera and species Taxawa tesnikishii.</title>
        <authorList>
            <person name="Kurbessoian T."/>
            <person name="Stajich J.E."/>
        </authorList>
    </citation>
    <scope>NUCLEOTIDE SEQUENCE</scope>
    <source>
        <strain evidence="2">TK_41</strain>
    </source>
</reference>
<sequence>MGLIKSALLVGGGFYAGKKYTQSHQNGSPQQGPNYNSRDQQQYFDNNGSQQQQYYYPADEKREQQPQQKVVPMEFTDRRSQSSEKEQQQSQAQYLLTNNSNAPVPAYGYDAQSREGRRSSAFFNKGEKMINKFLEVNGRQS</sequence>
<dbReference type="AlphaFoldDB" id="A0AA38XHG5"/>
<proteinExistence type="predicted"/>
<dbReference type="EMBL" id="JAPDRK010000004">
    <property type="protein sequence ID" value="KAJ9613558.1"/>
    <property type="molecule type" value="Genomic_DNA"/>
</dbReference>
<evidence type="ECO:0000313" key="3">
    <source>
        <dbReference type="Proteomes" id="UP001172673"/>
    </source>
</evidence>
<feature type="compositionally biased region" description="Polar residues" evidence="1">
    <location>
        <begin position="20"/>
        <end position="54"/>
    </location>
</feature>
<name>A0AA38XHG5_9EURO</name>
<gene>
    <name evidence="2" type="ORF">H2200_003500</name>
</gene>
<comment type="caution">
    <text evidence="2">The sequence shown here is derived from an EMBL/GenBank/DDBJ whole genome shotgun (WGS) entry which is preliminary data.</text>
</comment>
<dbReference type="Proteomes" id="UP001172673">
    <property type="component" value="Unassembled WGS sequence"/>
</dbReference>